<dbReference type="SUPFAM" id="SSF55729">
    <property type="entry name" value="Acyl-CoA N-acyltransferases (Nat)"/>
    <property type="match status" value="1"/>
</dbReference>
<dbReference type="AlphaFoldDB" id="A0A8H3FNY3"/>
<dbReference type="InterPro" id="IPR016181">
    <property type="entry name" value="Acyl_CoA_acyltransferase"/>
</dbReference>
<sequence length="292" mass="31640">MQPTSQPFPNKEIPSLPPDYAILPLSYPEDTTSYLATLKEIFGNDPSQIYLNSNIKNPATMPLREHMRLARFKNNFEGLTPESEGFDTIHLKLVHLPTGAIAGASIWQLPSSSSSSSTTTKTTTTTAVPSAPPKNPYPLLPANATIPPEDSALSTLGPAIDAAMETIVSSIPQLGPAATRNRKWWYLNTLGIAPAHQGKRLGQYLVHWGIERAVADAVTRPELDIKGVWVSATEAGVKTYENAGFERVKTVRCVYGDEQGGLGMRFDSGDGNGIVGNEEMGGQDYVVLVREF</sequence>
<dbReference type="OrthoDB" id="2115692at2759"/>
<feature type="compositionally biased region" description="Low complexity" evidence="1">
    <location>
        <begin position="111"/>
        <end position="126"/>
    </location>
</feature>
<evidence type="ECO:0000313" key="3">
    <source>
        <dbReference type="EMBL" id="CAF9928113.1"/>
    </source>
</evidence>
<evidence type="ECO:0000256" key="1">
    <source>
        <dbReference type="SAM" id="MobiDB-lite"/>
    </source>
</evidence>
<reference evidence="3" key="1">
    <citation type="submission" date="2021-03" db="EMBL/GenBank/DDBJ databases">
        <authorList>
            <person name="Tagirdzhanova G."/>
        </authorList>
    </citation>
    <scope>NUCLEOTIDE SEQUENCE</scope>
</reference>
<evidence type="ECO:0000259" key="2">
    <source>
        <dbReference type="PROSITE" id="PS51186"/>
    </source>
</evidence>
<dbReference type="GO" id="GO:0016747">
    <property type="term" value="F:acyltransferase activity, transferring groups other than amino-acyl groups"/>
    <property type="evidence" value="ECO:0007669"/>
    <property type="project" value="InterPro"/>
</dbReference>
<feature type="region of interest" description="Disordered" evidence="1">
    <location>
        <begin position="109"/>
        <end position="136"/>
    </location>
</feature>
<dbReference type="InterPro" id="IPR000182">
    <property type="entry name" value="GNAT_dom"/>
</dbReference>
<name>A0A8H3FNY3_9LECA</name>
<organism evidence="3 4">
    <name type="scientific">Gomphillus americanus</name>
    <dbReference type="NCBI Taxonomy" id="1940652"/>
    <lineage>
        <taxon>Eukaryota</taxon>
        <taxon>Fungi</taxon>
        <taxon>Dikarya</taxon>
        <taxon>Ascomycota</taxon>
        <taxon>Pezizomycotina</taxon>
        <taxon>Lecanoromycetes</taxon>
        <taxon>OSLEUM clade</taxon>
        <taxon>Ostropomycetidae</taxon>
        <taxon>Ostropales</taxon>
        <taxon>Graphidaceae</taxon>
        <taxon>Gomphilloideae</taxon>
        <taxon>Gomphillus</taxon>
    </lineage>
</organism>
<gene>
    <name evidence="3" type="ORF">GOMPHAMPRED_004591</name>
</gene>
<accession>A0A8H3FNY3</accession>
<keyword evidence="4" id="KW-1185">Reference proteome</keyword>
<feature type="domain" description="N-acetyltransferase" evidence="2">
    <location>
        <begin position="177"/>
        <end position="269"/>
    </location>
</feature>
<dbReference type="Gene3D" id="3.40.630.30">
    <property type="match status" value="1"/>
</dbReference>
<evidence type="ECO:0000313" key="4">
    <source>
        <dbReference type="Proteomes" id="UP000664169"/>
    </source>
</evidence>
<proteinExistence type="predicted"/>
<dbReference type="EMBL" id="CAJPDQ010000029">
    <property type="protein sequence ID" value="CAF9928113.1"/>
    <property type="molecule type" value="Genomic_DNA"/>
</dbReference>
<dbReference type="PANTHER" id="PTHR42791:SF1">
    <property type="entry name" value="N-ACETYLTRANSFERASE DOMAIN-CONTAINING PROTEIN"/>
    <property type="match status" value="1"/>
</dbReference>
<dbReference type="Proteomes" id="UP000664169">
    <property type="component" value="Unassembled WGS sequence"/>
</dbReference>
<dbReference type="PROSITE" id="PS51186">
    <property type="entry name" value="GNAT"/>
    <property type="match status" value="1"/>
</dbReference>
<comment type="caution">
    <text evidence="3">The sequence shown here is derived from an EMBL/GenBank/DDBJ whole genome shotgun (WGS) entry which is preliminary data.</text>
</comment>
<protein>
    <recommendedName>
        <fullName evidence="2">N-acetyltransferase domain-containing protein</fullName>
    </recommendedName>
</protein>
<dbReference type="CDD" id="cd04301">
    <property type="entry name" value="NAT_SF"/>
    <property type="match status" value="1"/>
</dbReference>
<dbReference type="PANTHER" id="PTHR42791">
    <property type="entry name" value="GNAT FAMILY ACETYLTRANSFERASE"/>
    <property type="match status" value="1"/>
</dbReference>
<dbReference type="InterPro" id="IPR052523">
    <property type="entry name" value="Trichothecene_AcTrans"/>
</dbReference>